<dbReference type="Proteomes" id="UP000265515">
    <property type="component" value="Unassembled WGS sequence"/>
</dbReference>
<dbReference type="AlphaFoldDB" id="A0A388LWX5"/>
<organism evidence="2 3">
    <name type="scientific">Chara braunii</name>
    <name type="common">Braun's stonewort</name>
    <dbReference type="NCBI Taxonomy" id="69332"/>
    <lineage>
        <taxon>Eukaryota</taxon>
        <taxon>Viridiplantae</taxon>
        <taxon>Streptophyta</taxon>
        <taxon>Charophyceae</taxon>
        <taxon>Charales</taxon>
        <taxon>Characeae</taxon>
        <taxon>Chara</taxon>
    </lineage>
</organism>
<reference evidence="2 3" key="1">
    <citation type="journal article" date="2018" name="Cell">
        <title>The Chara Genome: Secondary Complexity and Implications for Plant Terrestrialization.</title>
        <authorList>
            <person name="Nishiyama T."/>
            <person name="Sakayama H."/>
            <person name="Vries J.D."/>
            <person name="Buschmann H."/>
            <person name="Saint-Marcoux D."/>
            <person name="Ullrich K.K."/>
            <person name="Haas F.B."/>
            <person name="Vanderstraeten L."/>
            <person name="Becker D."/>
            <person name="Lang D."/>
            <person name="Vosolsobe S."/>
            <person name="Rombauts S."/>
            <person name="Wilhelmsson P.K.I."/>
            <person name="Janitza P."/>
            <person name="Kern R."/>
            <person name="Heyl A."/>
            <person name="Rumpler F."/>
            <person name="Villalobos L.I.A.C."/>
            <person name="Clay J.M."/>
            <person name="Skokan R."/>
            <person name="Toyoda A."/>
            <person name="Suzuki Y."/>
            <person name="Kagoshima H."/>
            <person name="Schijlen E."/>
            <person name="Tajeshwar N."/>
            <person name="Catarino B."/>
            <person name="Hetherington A.J."/>
            <person name="Saltykova A."/>
            <person name="Bonnot C."/>
            <person name="Breuninger H."/>
            <person name="Symeonidi A."/>
            <person name="Radhakrishnan G.V."/>
            <person name="Van Nieuwerburgh F."/>
            <person name="Deforce D."/>
            <person name="Chang C."/>
            <person name="Karol K.G."/>
            <person name="Hedrich R."/>
            <person name="Ulvskov P."/>
            <person name="Glockner G."/>
            <person name="Delwiche C.F."/>
            <person name="Petrasek J."/>
            <person name="Van de Peer Y."/>
            <person name="Friml J."/>
            <person name="Beilby M."/>
            <person name="Dolan L."/>
            <person name="Kohara Y."/>
            <person name="Sugano S."/>
            <person name="Fujiyama A."/>
            <person name="Delaux P.-M."/>
            <person name="Quint M."/>
            <person name="TheiBen G."/>
            <person name="Hagemann M."/>
            <person name="Harholt J."/>
            <person name="Dunand C."/>
            <person name="Zachgo S."/>
            <person name="Langdale J."/>
            <person name="Maumus F."/>
            <person name="Straeten D.V.D."/>
            <person name="Gould S.B."/>
            <person name="Rensing S.A."/>
        </authorList>
    </citation>
    <scope>NUCLEOTIDE SEQUENCE [LARGE SCALE GENOMIC DNA]</scope>
    <source>
        <strain evidence="2 3">S276</strain>
    </source>
</reference>
<name>A0A388LWX5_CHABU</name>
<feature type="region of interest" description="Disordered" evidence="1">
    <location>
        <begin position="139"/>
        <end position="203"/>
    </location>
</feature>
<dbReference type="EMBL" id="BFEA01000576">
    <property type="protein sequence ID" value="GBG86722.1"/>
    <property type="molecule type" value="Genomic_DNA"/>
</dbReference>
<accession>A0A388LWX5</accession>
<dbReference type="Gramene" id="GBG86722">
    <property type="protein sequence ID" value="GBG86722"/>
    <property type="gene ID" value="CBR_g41786"/>
</dbReference>
<evidence type="ECO:0000256" key="1">
    <source>
        <dbReference type="SAM" id="MobiDB-lite"/>
    </source>
</evidence>
<feature type="region of interest" description="Disordered" evidence="1">
    <location>
        <begin position="1"/>
        <end position="64"/>
    </location>
</feature>
<evidence type="ECO:0000313" key="3">
    <source>
        <dbReference type="Proteomes" id="UP000265515"/>
    </source>
</evidence>
<keyword evidence="3" id="KW-1185">Reference proteome</keyword>
<sequence length="295" mass="34418">MKNYIDIEHARKEKKEKEKKEREKLKQEEREREQREEEVRLAREKRDEKRRIKKEKEKQKEVEFRETMRKELRMEVRRHVGGVCEELHHRLLNILPTSKTSKGKKKVLVYHSTSDEERNSDNSDVEALSEQAEGLAISEKRKRSAELVIGNSPPMETSAKRRTKRGKLDPKRLVLSCRHPSMKKPPIKKTPVGSHMKKRKIPATVGDPGKLRFVIDNLRKLGGMNVDELKQMCREEDVQFEGKKQMDTILAIIEKRTQVAYATNEEEEETIGDINKVAEELIKGGQSGPWCFQNG</sequence>
<protein>
    <submittedName>
        <fullName evidence="2">Uncharacterized protein</fullName>
    </submittedName>
</protein>
<evidence type="ECO:0000313" key="2">
    <source>
        <dbReference type="EMBL" id="GBG86722.1"/>
    </source>
</evidence>
<comment type="caution">
    <text evidence="2">The sequence shown here is derived from an EMBL/GenBank/DDBJ whole genome shotgun (WGS) entry which is preliminary data.</text>
</comment>
<proteinExistence type="predicted"/>
<gene>
    <name evidence="2" type="ORF">CBR_g41786</name>
</gene>